<reference evidence="1 2" key="2">
    <citation type="submission" date="2018-11" db="EMBL/GenBank/DDBJ databases">
        <authorList>
            <consortium name="Pathogen Informatics"/>
        </authorList>
    </citation>
    <scope>NUCLEOTIDE SEQUENCE [LARGE SCALE GENOMIC DNA]</scope>
</reference>
<protein>
    <submittedName>
        <fullName evidence="1 3">Uncharacterized protein</fullName>
    </submittedName>
</protein>
<organism evidence="3">
    <name type="scientific">Onchocerca flexuosa</name>
    <dbReference type="NCBI Taxonomy" id="387005"/>
    <lineage>
        <taxon>Eukaryota</taxon>
        <taxon>Metazoa</taxon>
        <taxon>Ecdysozoa</taxon>
        <taxon>Nematoda</taxon>
        <taxon>Chromadorea</taxon>
        <taxon>Rhabditida</taxon>
        <taxon>Spirurina</taxon>
        <taxon>Spiruromorpha</taxon>
        <taxon>Filarioidea</taxon>
        <taxon>Onchocercidae</taxon>
        <taxon>Onchocerca</taxon>
    </lineage>
</organism>
<name>A0A183H8E8_9BILA</name>
<keyword evidence="2" id="KW-1185">Reference proteome</keyword>
<dbReference type="Proteomes" id="UP000267606">
    <property type="component" value="Unassembled WGS sequence"/>
</dbReference>
<accession>A0A183H8E8</accession>
<evidence type="ECO:0000313" key="3">
    <source>
        <dbReference type="WBParaSite" id="OFLC_0000375901-mRNA-1"/>
    </source>
</evidence>
<dbReference type="EMBL" id="UZAJ01002619">
    <property type="protein sequence ID" value="VDO37666.1"/>
    <property type="molecule type" value="Genomic_DNA"/>
</dbReference>
<reference evidence="3" key="1">
    <citation type="submission" date="2016-06" db="UniProtKB">
        <authorList>
            <consortium name="WormBaseParasite"/>
        </authorList>
    </citation>
    <scope>IDENTIFICATION</scope>
</reference>
<gene>
    <name evidence="1" type="ORF">OFLC_LOCUS3760</name>
</gene>
<evidence type="ECO:0000313" key="2">
    <source>
        <dbReference type="Proteomes" id="UP000267606"/>
    </source>
</evidence>
<dbReference type="WBParaSite" id="OFLC_0000375901-mRNA-1">
    <property type="protein sequence ID" value="OFLC_0000375901-mRNA-1"/>
    <property type="gene ID" value="OFLC_0000375901"/>
</dbReference>
<proteinExistence type="predicted"/>
<evidence type="ECO:0000313" key="1">
    <source>
        <dbReference type="EMBL" id="VDO37666.1"/>
    </source>
</evidence>
<dbReference type="AlphaFoldDB" id="A0A183H8E8"/>
<sequence>MQPNFATMYLEMLARIDISDDIVLFVLDMQELLAALNALRLLFRRQNLFIVQFNEEEAESSVLSHPVINYHANDDSSHVLITF</sequence>